<dbReference type="Gene3D" id="2.170.130.10">
    <property type="entry name" value="TonB-dependent receptor, plug domain"/>
    <property type="match status" value="1"/>
</dbReference>
<organism evidence="10 11">
    <name type="scientific">Sphingobacterium thermophilum</name>
    <dbReference type="NCBI Taxonomy" id="768534"/>
    <lineage>
        <taxon>Bacteria</taxon>
        <taxon>Pseudomonadati</taxon>
        <taxon>Bacteroidota</taxon>
        <taxon>Sphingobacteriia</taxon>
        <taxon>Sphingobacteriales</taxon>
        <taxon>Sphingobacteriaceae</taxon>
        <taxon>Sphingobacterium</taxon>
    </lineage>
</organism>
<evidence type="ECO:0000313" key="11">
    <source>
        <dbReference type="Proteomes" id="UP001500394"/>
    </source>
</evidence>
<comment type="caution">
    <text evidence="10">The sequence shown here is derived from an EMBL/GenBank/DDBJ whole genome shotgun (WGS) entry which is preliminary data.</text>
</comment>
<keyword evidence="6 8" id="KW-0472">Membrane</keyword>
<evidence type="ECO:0000256" key="4">
    <source>
        <dbReference type="ARBA" id="ARBA00022692"/>
    </source>
</evidence>
<accession>A0ABP8R446</accession>
<proteinExistence type="inferred from homology"/>
<dbReference type="Pfam" id="PF07715">
    <property type="entry name" value="Plug"/>
    <property type="match status" value="1"/>
</dbReference>
<evidence type="ECO:0000256" key="8">
    <source>
        <dbReference type="PROSITE-ProRule" id="PRU01360"/>
    </source>
</evidence>
<dbReference type="PANTHER" id="PTHR30069">
    <property type="entry name" value="TONB-DEPENDENT OUTER MEMBRANE RECEPTOR"/>
    <property type="match status" value="1"/>
</dbReference>
<dbReference type="RefSeq" id="WP_345067746.1">
    <property type="nucleotide sequence ID" value="NZ_BAABGR010000024.1"/>
</dbReference>
<keyword evidence="4 8" id="KW-0812">Transmembrane</keyword>
<evidence type="ECO:0000256" key="6">
    <source>
        <dbReference type="ARBA" id="ARBA00023136"/>
    </source>
</evidence>
<dbReference type="InterPro" id="IPR036942">
    <property type="entry name" value="Beta-barrel_TonB_sf"/>
</dbReference>
<evidence type="ECO:0000256" key="3">
    <source>
        <dbReference type="ARBA" id="ARBA00022452"/>
    </source>
</evidence>
<evidence type="ECO:0000256" key="2">
    <source>
        <dbReference type="ARBA" id="ARBA00022448"/>
    </source>
</evidence>
<keyword evidence="2 8" id="KW-0813">Transport</keyword>
<dbReference type="Proteomes" id="UP001500394">
    <property type="component" value="Unassembled WGS sequence"/>
</dbReference>
<dbReference type="SUPFAM" id="SSF56935">
    <property type="entry name" value="Porins"/>
    <property type="match status" value="1"/>
</dbReference>
<dbReference type="PROSITE" id="PS52016">
    <property type="entry name" value="TONB_DEPENDENT_REC_3"/>
    <property type="match status" value="1"/>
</dbReference>
<dbReference type="InterPro" id="IPR037066">
    <property type="entry name" value="Plug_dom_sf"/>
</dbReference>
<dbReference type="PANTHER" id="PTHR30069:SF29">
    <property type="entry name" value="HEMOGLOBIN AND HEMOGLOBIN-HAPTOGLOBIN-BINDING PROTEIN 1-RELATED"/>
    <property type="match status" value="1"/>
</dbReference>
<keyword evidence="5" id="KW-0732">Signal</keyword>
<reference evidence="11" key="1">
    <citation type="journal article" date="2019" name="Int. J. Syst. Evol. Microbiol.">
        <title>The Global Catalogue of Microorganisms (GCM) 10K type strain sequencing project: providing services to taxonomists for standard genome sequencing and annotation.</title>
        <authorList>
            <consortium name="The Broad Institute Genomics Platform"/>
            <consortium name="The Broad Institute Genome Sequencing Center for Infectious Disease"/>
            <person name="Wu L."/>
            <person name="Ma J."/>
        </authorList>
    </citation>
    <scope>NUCLEOTIDE SEQUENCE [LARGE SCALE GENOMIC DNA]</scope>
    <source>
        <strain evidence="11">JCM 17858</strain>
    </source>
</reference>
<keyword evidence="3 8" id="KW-1134">Transmembrane beta strand</keyword>
<evidence type="ECO:0000313" key="10">
    <source>
        <dbReference type="EMBL" id="GAA4517557.1"/>
    </source>
</evidence>
<comment type="similarity">
    <text evidence="8">Belongs to the TonB-dependent receptor family.</text>
</comment>
<evidence type="ECO:0000259" key="9">
    <source>
        <dbReference type="Pfam" id="PF07715"/>
    </source>
</evidence>
<evidence type="ECO:0000256" key="7">
    <source>
        <dbReference type="ARBA" id="ARBA00023237"/>
    </source>
</evidence>
<dbReference type="NCBIfam" id="TIGR04057">
    <property type="entry name" value="SusC_RagA_signa"/>
    <property type="match status" value="1"/>
</dbReference>
<keyword evidence="7 8" id="KW-0998">Cell outer membrane</keyword>
<dbReference type="EMBL" id="BAABGR010000024">
    <property type="protein sequence ID" value="GAA4517557.1"/>
    <property type="molecule type" value="Genomic_DNA"/>
</dbReference>
<gene>
    <name evidence="10" type="ORF">GCM10023173_18200</name>
</gene>
<dbReference type="InterPro" id="IPR023997">
    <property type="entry name" value="TonB-dep_OMP_SusC/RagA_CS"/>
</dbReference>
<dbReference type="InterPro" id="IPR012910">
    <property type="entry name" value="Plug_dom"/>
</dbReference>
<dbReference type="InterPro" id="IPR039426">
    <property type="entry name" value="TonB-dep_rcpt-like"/>
</dbReference>
<comment type="subcellular location">
    <subcellularLocation>
        <location evidence="1 8">Cell outer membrane</location>
        <topology evidence="1 8">Multi-pass membrane protein</topology>
    </subcellularLocation>
</comment>
<keyword evidence="11" id="KW-1185">Reference proteome</keyword>
<name>A0ABP8R446_9SPHI</name>
<evidence type="ECO:0000256" key="1">
    <source>
        <dbReference type="ARBA" id="ARBA00004571"/>
    </source>
</evidence>
<feature type="domain" description="TonB-dependent receptor plug" evidence="9">
    <location>
        <begin position="5"/>
        <end position="119"/>
    </location>
</feature>
<dbReference type="Gene3D" id="2.40.170.20">
    <property type="entry name" value="TonB-dependent receptor, beta-barrel domain"/>
    <property type="match status" value="1"/>
</dbReference>
<evidence type="ECO:0000256" key="5">
    <source>
        <dbReference type="ARBA" id="ARBA00022729"/>
    </source>
</evidence>
<protein>
    <recommendedName>
        <fullName evidence="9">TonB-dependent receptor plug domain-containing protein</fullName>
    </recommendedName>
</protein>
<sequence>MGYGVSEVKGEELSKAPTTDVTNALAGRLAGVQVSGAGGGFAGSNITIRGFSTFTGSNQPLYVVDGIPLDNSGGSNSVNTGVVNSSRISDINPQDIESISVLKGAAATVLYGSRAASGVILITTKKAKKGSRNQISFGTNTAVGVISRMPEFQNEYSQGSNGVYSNSVTGSWGERIVGQTVTNWFGEQEQLKAYPNNIKDLLRHSINTVNDISFSGSSDKFDYRVSYGYTMETGLLPNNKLSRNNISANVSTQLTDKFKIGTSFSYVNNNSKRTQEGNQGANPLWRGIYTPRSYDLTNLPYEDADGNQLWFAAEDHPR</sequence>